<evidence type="ECO:0000313" key="2">
    <source>
        <dbReference type="Proteomes" id="UP001054945"/>
    </source>
</evidence>
<gene>
    <name evidence="1" type="ORF">CEXT_310081</name>
</gene>
<name>A0AAV4NJ24_CAEEX</name>
<reference evidence="1 2" key="1">
    <citation type="submission" date="2021-06" db="EMBL/GenBank/DDBJ databases">
        <title>Caerostris extrusa draft genome.</title>
        <authorList>
            <person name="Kono N."/>
            <person name="Arakawa K."/>
        </authorList>
    </citation>
    <scope>NUCLEOTIDE SEQUENCE [LARGE SCALE GENOMIC DNA]</scope>
</reference>
<evidence type="ECO:0000313" key="1">
    <source>
        <dbReference type="EMBL" id="GIX84488.1"/>
    </source>
</evidence>
<dbReference type="AlphaFoldDB" id="A0AAV4NJ24"/>
<organism evidence="1 2">
    <name type="scientific">Caerostris extrusa</name>
    <name type="common">Bark spider</name>
    <name type="synonym">Caerostris bankana</name>
    <dbReference type="NCBI Taxonomy" id="172846"/>
    <lineage>
        <taxon>Eukaryota</taxon>
        <taxon>Metazoa</taxon>
        <taxon>Ecdysozoa</taxon>
        <taxon>Arthropoda</taxon>
        <taxon>Chelicerata</taxon>
        <taxon>Arachnida</taxon>
        <taxon>Araneae</taxon>
        <taxon>Araneomorphae</taxon>
        <taxon>Entelegynae</taxon>
        <taxon>Araneoidea</taxon>
        <taxon>Araneidae</taxon>
        <taxon>Caerostris</taxon>
    </lineage>
</organism>
<dbReference type="Proteomes" id="UP001054945">
    <property type="component" value="Unassembled WGS sequence"/>
</dbReference>
<proteinExistence type="predicted"/>
<dbReference type="EMBL" id="BPLR01003431">
    <property type="protein sequence ID" value="GIX84488.1"/>
    <property type="molecule type" value="Genomic_DNA"/>
</dbReference>
<sequence length="53" mass="6087">VEFEAHSISSFIGAYQFTTELIRMPRCKTPRLKVAEETLKNLLTAAKYVSHFL</sequence>
<comment type="caution">
    <text evidence="1">The sequence shown here is derived from an EMBL/GenBank/DDBJ whole genome shotgun (WGS) entry which is preliminary data.</text>
</comment>
<keyword evidence="2" id="KW-1185">Reference proteome</keyword>
<protein>
    <submittedName>
        <fullName evidence="1">Uncharacterized protein</fullName>
    </submittedName>
</protein>
<accession>A0AAV4NJ24</accession>
<feature type="non-terminal residue" evidence="1">
    <location>
        <position position="1"/>
    </location>
</feature>